<evidence type="ECO:0000256" key="1">
    <source>
        <dbReference type="SAM" id="MobiDB-lite"/>
    </source>
</evidence>
<dbReference type="RefSeq" id="WP_236332689.1">
    <property type="nucleotide sequence ID" value="NZ_JAKIJS010000001.1"/>
</dbReference>
<feature type="compositionally biased region" description="Basic and acidic residues" evidence="1">
    <location>
        <begin position="60"/>
        <end position="71"/>
    </location>
</feature>
<organism evidence="4 5">
    <name type="scientific">Pseudalkalibacillus berkeleyi</name>
    <dbReference type="NCBI Taxonomy" id="1069813"/>
    <lineage>
        <taxon>Bacteria</taxon>
        <taxon>Bacillati</taxon>
        <taxon>Bacillota</taxon>
        <taxon>Bacilli</taxon>
        <taxon>Bacillales</taxon>
        <taxon>Fictibacillaceae</taxon>
        <taxon>Pseudalkalibacillus</taxon>
    </lineage>
</organism>
<dbReference type="PANTHER" id="PTHR30383">
    <property type="entry name" value="THIOESTERASE 1/PROTEASE 1/LYSOPHOSPHOLIPASE L1"/>
    <property type="match status" value="1"/>
</dbReference>
<dbReference type="InterPro" id="IPR013830">
    <property type="entry name" value="SGNH_hydro"/>
</dbReference>
<feature type="transmembrane region" description="Helical" evidence="2">
    <location>
        <begin position="6"/>
        <end position="24"/>
    </location>
</feature>
<evidence type="ECO:0000256" key="2">
    <source>
        <dbReference type="SAM" id="Phobius"/>
    </source>
</evidence>
<feature type="compositionally biased region" description="Acidic residues" evidence="1">
    <location>
        <begin position="47"/>
        <end position="59"/>
    </location>
</feature>
<dbReference type="EMBL" id="JAKIJS010000001">
    <property type="protein sequence ID" value="MCF6137252.1"/>
    <property type="molecule type" value="Genomic_DNA"/>
</dbReference>
<keyword evidence="5" id="KW-1185">Reference proteome</keyword>
<reference evidence="4 5" key="1">
    <citation type="submission" date="2022-01" db="EMBL/GenBank/DDBJ databases">
        <title>Alkalihalobacillus sp. EGI L200015, a novel bacterium isolated from a salt lake sediment.</title>
        <authorList>
            <person name="Gao L."/>
            <person name="Fang B.-Z."/>
            <person name="Li W.-J."/>
        </authorList>
    </citation>
    <scope>NUCLEOTIDE SEQUENCE [LARGE SCALE GENOMIC DNA]</scope>
    <source>
        <strain evidence="4 5">KCTC 12718</strain>
    </source>
</reference>
<keyword evidence="2" id="KW-0472">Membrane</keyword>
<keyword evidence="2" id="KW-1133">Transmembrane helix</keyword>
<evidence type="ECO:0000313" key="4">
    <source>
        <dbReference type="EMBL" id="MCF6137252.1"/>
    </source>
</evidence>
<protein>
    <submittedName>
        <fullName evidence="4">GDSL-type esterase/lipase family protein</fullName>
    </submittedName>
</protein>
<feature type="domain" description="SGNH hydrolase-type esterase" evidence="3">
    <location>
        <begin position="85"/>
        <end position="273"/>
    </location>
</feature>
<comment type="caution">
    <text evidence="4">The sequence shown here is derived from an EMBL/GenBank/DDBJ whole genome shotgun (WGS) entry which is preliminary data.</text>
</comment>
<gene>
    <name evidence="4" type="ORF">L2716_05865</name>
</gene>
<dbReference type="Pfam" id="PF13472">
    <property type="entry name" value="Lipase_GDSL_2"/>
    <property type="match status" value="1"/>
</dbReference>
<dbReference type="Gene3D" id="3.40.50.1110">
    <property type="entry name" value="SGNH hydrolase"/>
    <property type="match status" value="1"/>
</dbReference>
<evidence type="ECO:0000259" key="3">
    <source>
        <dbReference type="Pfam" id="PF13472"/>
    </source>
</evidence>
<dbReference type="Proteomes" id="UP001649381">
    <property type="component" value="Unassembled WGS sequence"/>
</dbReference>
<name>A0ABS9GWS3_9BACL</name>
<feature type="region of interest" description="Disordered" evidence="1">
    <location>
        <begin position="33"/>
        <end position="73"/>
    </location>
</feature>
<keyword evidence="2" id="KW-0812">Transmembrane</keyword>
<dbReference type="InterPro" id="IPR036514">
    <property type="entry name" value="SGNH_hydro_sf"/>
</dbReference>
<sequence length="290" mass="33307">MNKIKWILLILIPLVFVVGILLFINKEEPDTDPVIGPILDDPLPDKENEEEPPKDEEEKEEKKKDDNKPEEVTEDVIEDVHIVGLGDSLTKGSGDKTKGGYIHPVAQHIQENSDEPVSLKNFGIHGLPSSKLVKKVEEEKVREHIKQADHVFITIGGNDILNIVEYNFFSLDMDVFETGKQRYRKNMFVIVQTIRALNPDANIYVLGMFNPFHNFFQDIKEIDGVIDEWNQTAELVTDINEKTQYIPIDDLFLEEGSDHLFSNDKLHPNQKGYIKMANRVQEYLDLPENE</sequence>
<evidence type="ECO:0000313" key="5">
    <source>
        <dbReference type="Proteomes" id="UP001649381"/>
    </source>
</evidence>
<dbReference type="SUPFAM" id="SSF52266">
    <property type="entry name" value="SGNH hydrolase"/>
    <property type="match status" value="1"/>
</dbReference>
<proteinExistence type="predicted"/>
<accession>A0ABS9GWS3</accession>
<dbReference type="PANTHER" id="PTHR30383:SF27">
    <property type="entry name" value="SPORE GERMINATION LIPASE LIPC"/>
    <property type="match status" value="1"/>
</dbReference>
<dbReference type="InterPro" id="IPR051532">
    <property type="entry name" value="Ester_Hydrolysis_Enzymes"/>
</dbReference>